<feature type="domain" description="Prepilin type IV endopeptidase peptidase" evidence="2">
    <location>
        <begin position="13"/>
        <end position="114"/>
    </location>
</feature>
<dbReference type="GO" id="GO:0016787">
    <property type="term" value="F:hydrolase activity"/>
    <property type="evidence" value="ECO:0007669"/>
    <property type="project" value="UniProtKB-KW"/>
</dbReference>
<accession>A0ABU5X9Z4</accession>
<dbReference type="RefSeq" id="WP_010928509.1">
    <property type="nucleotide sequence ID" value="NZ_AP019378.2"/>
</dbReference>
<dbReference type="GeneID" id="93204152"/>
<evidence type="ECO:0000256" key="1">
    <source>
        <dbReference type="SAM" id="Phobius"/>
    </source>
</evidence>
<reference evidence="3 4" key="1">
    <citation type="submission" date="2023-12" db="EMBL/GenBank/DDBJ databases">
        <title>Draft Genome Sequences of Bordetella parapertussis clinical Isolates from Colombia, 2023.</title>
        <authorList>
            <person name="Montilla E.A."/>
            <person name="Rojas F."/>
            <person name="Vargas M.N."/>
            <person name="Bonilla V."/>
            <person name="Duarte C."/>
        </authorList>
    </citation>
    <scope>NUCLEOTIDE SEQUENCE [LARGE SCALE GENOMIC DNA]</scope>
    <source>
        <strain evidence="3 4">320001806</strain>
    </source>
</reference>
<feature type="transmembrane region" description="Helical" evidence="1">
    <location>
        <begin position="64"/>
        <end position="82"/>
    </location>
</feature>
<evidence type="ECO:0000313" key="3">
    <source>
        <dbReference type="EMBL" id="MEB2665697.1"/>
    </source>
</evidence>
<keyword evidence="3" id="KW-0378">Hydrolase</keyword>
<feature type="transmembrane region" description="Helical" evidence="1">
    <location>
        <begin position="12"/>
        <end position="28"/>
    </location>
</feature>
<organism evidence="3 4">
    <name type="scientific">Bordetella parapertussis</name>
    <dbReference type="NCBI Taxonomy" id="519"/>
    <lineage>
        <taxon>Bacteria</taxon>
        <taxon>Pseudomonadati</taxon>
        <taxon>Pseudomonadota</taxon>
        <taxon>Betaproteobacteria</taxon>
        <taxon>Burkholderiales</taxon>
        <taxon>Alcaligenaceae</taxon>
        <taxon>Bordetella</taxon>
    </lineage>
</organism>
<dbReference type="Gene3D" id="1.20.120.1220">
    <property type="match status" value="1"/>
</dbReference>
<proteinExistence type="predicted"/>
<feature type="transmembrane region" description="Helical" evidence="1">
    <location>
        <begin position="94"/>
        <end position="121"/>
    </location>
</feature>
<evidence type="ECO:0000259" key="2">
    <source>
        <dbReference type="Pfam" id="PF01478"/>
    </source>
</evidence>
<name>A0ABU5X9Z4_BORPP</name>
<gene>
    <name evidence="3" type="ORF">U5T69_21620</name>
</gene>
<evidence type="ECO:0000313" key="4">
    <source>
        <dbReference type="Proteomes" id="UP001324595"/>
    </source>
</evidence>
<protein>
    <submittedName>
        <fullName evidence="3">A24 family peptidase</fullName>
        <ecNumber evidence="3">3.4.23.-</ecNumber>
    </submittedName>
</protein>
<comment type="caution">
    <text evidence="3">The sequence shown here is derived from an EMBL/GenBank/DDBJ whole genome shotgun (WGS) entry which is preliminary data.</text>
</comment>
<dbReference type="EC" id="3.4.23.-" evidence="3"/>
<feature type="transmembrane region" description="Helical" evidence="1">
    <location>
        <begin position="35"/>
        <end position="52"/>
    </location>
</feature>
<dbReference type="InterPro" id="IPR000045">
    <property type="entry name" value="Prepilin_IV_endopep_pep"/>
</dbReference>
<sequence>MENLLREHVWWAVYVAFNLLVVFYDLRVRRVPNRLLIAAALAQCAWLAWHAWGVQATPAAGARGWSDAGLGFVLGMAFVLVWRMRLMGAGDVKYLAVLGLAIGACPWLLVLVLVLAGLPSLAHALAQGFQVVRDPRKPRRGIPYAAYLALAAISLGLMPSSSPWCSWCSSWFFTAV</sequence>
<dbReference type="Pfam" id="PF01478">
    <property type="entry name" value="Peptidase_A24"/>
    <property type="match status" value="1"/>
</dbReference>
<dbReference type="Proteomes" id="UP001324595">
    <property type="component" value="Unassembled WGS sequence"/>
</dbReference>
<keyword evidence="1" id="KW-1133">Transmembrane helix</keyword>
<feature type="transmembrane region" description="Helical" evidence="1">
    <location>
        <begin position="141"/>
        <end position="158"/>
    </location>
</feature>
<dbReference type="EMBL" id="JAXUBE010000161">
    <property type="protein sequence ID" value="MEB2665697.1"/>
    <property type="molecule type" value="Genomic_DNA"/>
</dbReference>
<keyword evidence="1" id="KW-0472">Membrane</keyword>
<keyword evidence="4" id="KW-1185">Reference proteome</keyword>
<keyword evidence="1" id="KW-0812">Transmembrane</keyword>